<keyword evidence="4" id="KW-1185">Reference proteome</keyword>
<protein>
    <submittedName>
        <fullName evidence="3">Uncharacterized protein</fullName>
    </submittedName>
</protein>
<sequence length="234" mass="24702">MKRIFTHLLTLVLGAALAFLWFANQGTTAPVPVAETGSQPAPAAPVAKAEAAPLAASAANIGQSAPKPESQPAAAPEEGEPIGSLNDPKLLARLKAMGIDTQTVPPQMQNYRDLEDFQKDFRAFTDNRVVDEAGQANEAAIWEQMASLQQKVAVDLQDLACGDSRCLLSLKVADGDDVGKVTDLLFGGLAKQRGPSWFTTTTYTSVANSGEPVVLLIERVKQAPAPDRQAGGSH</sequence>
<comment type="caution">
    <text evidence="3">The sequence shown here is derived from an EMBL/GenBank/DDBJ whole genome shotgun (WGS) entry which is preliminary data.</text>
</comment>
<gene>
    <name evidence="3" type="ORF">B3C1_07671</name>
</gene>
<reference evidence="3 4" key="1">
    <citation type="journal article" date="2012" name="J. Bacteriol.">
        <title>Genome Sequence of Gallaecimonas xiamenensis Type Strain 3-C-1.</title>
        <authorList>
            <person name="Lai Q."/>
            <person name="Wang L."/>
            <person name="Wang W."/>
            <person name="Shao Z."/>
        </authorList>
    </citation>
    <scope>NUCLEOTIDE SEQUENCE [LARGE SCALE GENOMIC DNA]</scope>
    <source>
        <strain evidence="3 4">3-C-1</strain>
    </source>
</reference>
<dbReference type="RefSeq" id="WP_008483999.1">
    <property type="nucleotide sequence ID" value="NZ_AMRI01000009.1"/>
</dbReference>
<evidence type="ECO:0000256" key="2">
    <source>
        <dbReference type="SAM" id="SignalP"/>
    </source>
</evidence>
<evidence type="ECO:0000313" key="4">
    <source>
        <dbReference type="Proteomes" id="UP000006755"/>
    </source>
</evidence>
<dbReference type="STRING" id="745411.B3C1_07671"/>
<name>K2JL45_9GAMM</name>
<feature type="chain" id="PRO_5003859089" evidence="2">
    <location>
        <begin position="24"/>
        <end position="234"/>
    </location>
</feature>
<dbReference type="AlphaFoldDB" id="K2JL45"/>
<dbReference type="EMBL" id="AMRI01000009">
    <property type="protein sequence ID" value="EKE75137.1"/>
    <property type="molecule type" value="Genomic_DNA"/>
</dbReference>
<evidence type="ECO:0000313" key="3">
    <source>
        <dbReference type="EMBL" id="EKE75137.1"/>
    </source>
</evidence>
<dbReference type="Proteomes" id="UP000006755">
    <property type="component" value="Unassembled WGS sequence"/>
</dbReference>
<organism evidence="3 4">
    <name type="scientific">Gallaecimonas xiamenensis 3-C-1</name>
    <dbReference type="NCBI Taxonomy" id="745411"/>
    <lineage>
        <taxon>Bacteria</taxon>
        <taxon>Pseudomonadati</taxon>
        <taxon>Pseudomonadota</taxon>
        <taxon>Gammaproteobacteria</taxon>
        <taxon>Enterobacterales</taxon>
        <taxon>Gallaecimonadaceae</taxon>
        <taxon>Gallaecimonas</taxon>
    </lineage>
</organism>
<feature type="region of interest" description="Disordered" evidence="1">
    <location>
        <begin position="57"/>
        <end position="86"/>
    </location>
</feature>
<proteinExistence type="predicted"/>
<keyword evidence="2" id="KW-0732">Signal</keyword>
<feature type="signal peptide" evidence="2">
    <location>
        <begin position="1"/>
        <end position="23"/>
    </location>
</feature>
<evidence type="ECO:0000256" key="1">
    <source>
        <dbReference type="SAM" id="MobiDB-lite"/>
    </source>
</evidence>
<accession>K2JL45</accession>